<protein>
    <submittedName>
        <fullName evidence="4">DUF5732 domain-containing protein</fullName>
    </submittedName>
</protein>
<gene>
    <name evidence="2" type="ORF">TTAC_LOCUS6018</name>
</gene>
<keyword evidence="3" id="KW-1185">Reference proteome</keyword>
<evidence type="ECO:0000313" key="4">
    <source>
        <dbReference type="WBParaSite" id="TTAC_0000603301-mRNA-1"/>
    </source>
</evidence>
<dbReference type="EMBL" id="UYWX01010256">
    <property type="protein sequence ID" value="VDM28214.1"/>
    <property type="molecule type" value="Genomic_DNA"/>
</dbReference>
<accession>A0A0R3WZ43</accession>
<evidence type="ECO:0000259" key="1">
    <source>
        <dbReference type="Pfam" id="PF19003"/>
    </source>
</evidence>
<sequence length="102" mass="11457">MKEKRMDGEKENDSPQALEFEAIDRSGMATTSAVLSTSCQRCDETVHRKRESTDSGLDCSTFLSSEAGTFVPSFTPSTSPLVKSQPFKRFRKSSPEIWRPYL</sequence>
<dbReference type="AlphaFoldDB" id="A0A0R3WZ43"/>
<dbReference type="Proteomes" id="UP000274429">
    <property type="component" value="Unassembled WGS sequence"/>
</dbReference>
<proteinExistence type="predicted"/>
<dbReference type="Pfam" id="PF19003">
    <property type="entry name" value="DUF5732"/>
    <property type="match status" value="1"/>
</dbReference>
<feature type="domain" description="DUF5732" evidence="1">
    <location>
        <begin position="1"/>
        <end position="76"/>
    </location>
</feature>
<evidence type="ECO:0000313" key="2">
    <source>
        <dbReference type="EMBL" id="VDM28214.1"/>
    </source>
</evidence>
<organism evidence="4">
    <name type="scientific">Hydatigena taeniaeformis</name>
    <name type="common">Feline tapeworm</name>
    <name type="synonym">Taenia taeniaeformis</name>
    <dbReference type="NCBI Taxonomy" id="6205"/>
    <lineage>
        <taxon>Eukaryota</taxon>
        <taxon>Metazoa</taxon>
        <taxon>Spiralia</taxon>
        <taxon>Lophotrochozoa</taxon>
        <taxon>Platyhelminthes</taxon>
        <taxon>Cestoda</taxon>
        <taxon>Eucestoda</taxon>
        <taxon>Cyclophyllidea</taxon>
        <taxon>Taeniidae</taxon>
        <taxon>Hydatigera</taxon>
    </lineage>
</organism>
<dbReference type="InterPro" id="IPR043790">
    <property type="entry name" value="DUF5732"/>
</dbReference>
<reference evidence="2 3" key="2">
    <citation type="submission" date="2018-11" db="EMBL/GenBank/DDBJ databases">
        <authorList>
            <consortium name="Pathogen Informatics"/>
        </authorList>
    </citation>
    <scope>NUCLEOTIDE SEQUENCE [LARGE SCALE GENOMIC DNA]</scope>
</reference>
<reference evidence="4" key="1">
    <citation type="submission" date="2017-02" db="UniProtKB">
        <authorList>
            <consortium name="WormBaseParasite"/>
        </authorList>
    </citation>
    <scope>IDENTIFICATION</scope>
</reference>
<name>A0A0R3WZ43_HYDTA</name>
<evidence type="ECO:0000313" key="3">
    <source>
        <dbReference type="Proteomes" id="UP000274429"/>
    </source>
</evidence>
<dbReference type="WBParaSite" id="TTAC_0000603301-mRNA-1">
    <property type="protein sequence ID" value="TTAC_0000603301-mRNA-1"/>
    <property type="gene ID" value="TTAC_0000603301"/>
</dbReference>